<dbReference type="STRING" id="139825.A0A401GF70"/>
<dbReference type="Gene3D" id="3.20.20.80">
    <property type="entry name" value="Glycosidases"/>
    <property type="match status" value="1"/>
</dbReference>
<accession>A0A401GF70</accession>
<proteinExistence type="predicted"/>
<dbReference type="AlphaFoldDB" id="A0A401GF70"/>
<dbReference type="InParanoid" id="A0A401GF70"/>
<reference evidence="1 2" key="1">
    <citation type="journal article" date="2018" name="Sci. Rep.">
        <title>Genome sequence of the cauliflower mushroom Sparassis crispa (Hanabiratake) and its association with beneficial usage.</title>
        <authorList>
            <person name="Kiyama R."/>
            <person name="Furutani Y."/>
            <person name="Kawaguchi K."/>
            <person name="Nakanishi T."/>
        </authorList>
    </citation>
    <scope>NUCLEOTIDE SEQUENCE [LARGE SCALE GENOMIC DNA]</scope>
</reference>
<dbReference type="InterPro" id="IPR005197">
    <property type="entry name" value="Glyco_hydro_71"/>
</dbReference>
<dbReference type="GO" id="GO:0051118">
    <property type="term" value="F:glucan endo-1,3-alpha-glucosidase activity"/>
    <property type="evidence" value="ECO:0007669"/>
    <property type="project" value="InterPro"/>
</dbReference>
<evidence type="ECO:0000313" key="2">
    <source>
        <dbReference type="Proteomes" id="UP000287166"/>
    </source>
</evidence>
<dbReference type="CDD" id="cd11577">
    <property type="entry name" value="GH71"/>
    <property type="match status" value="1"/>
</dbReference>
<dbReference type="GeneID" id="38777761"/>
<comment type="caution">
    <text evidence="1">The sequence shown here is derived from an EMBL/GenBank/DDBJ whole genome shotgun (WGS) entry which is preliminary data.</text>
</comment>
<dbReference type="Proteomes" id="UP000287166">
    <property type="component" value="Unassembled WGS sequence"/>
</dbReference>
<sequence>MCARKLVVAHFMVGNAYPYTVEDWLDDIRLASSHGIDGFALNFGRDEWEKSRVADCYHAALQSGVPFKLFPSFDMTLIPANCSDDVQSFCDYVTRYRGHPNQLLHHGKVFISTFAGESNLFGHTDLNHAWKFVKSTLEEIAPVHFVPSFFIDPARYPHITAMDGYFNWNGSWPLHLHPGSPREEVKYPRLDTDRHHIHHLGGRTFMAAVSPWFFTHYGPDSWNKNWIRRGDDWLYVRRWEQLIAMRDEIDIVQIISWNDYGESHYIGPIKGAQPNSQAWVDGFPHEPWLHLTRYYADAFKNGHYSAIEKDQIYMWSRPHLKDADATEDTLPRPENWHLTDDEFWVVIFSTAPGLVVLTSTDEQVPQTVEVAGGVTKLSSKMVPGGSMKAQLFRSRVLAAECTPERDGFRFQTQPRVFNFNAYVTMSV</sequence>
<name>A0A401GF70_9APHY</name>
<gene>
    <name evidence="1" type="ORF">SCP_0305640</name>
</gene>
<dbReference type="Pfam" id="PF03659">
    <property type="entry name" value="Glyco_hydro_71"/>
    <property type="match status" value="1"/>
</dbReference>
<organism evidence="1 2">
    <name type="scientific">Sparassis crispa</name>
    <dbReference type="NCBI Taxonomy" id="139825"/>
    <lineage>
        <taxon>Eukaryota</taxon>
        <taxon>Fungi</taxon>
        <taxon>Dikarya</taxon>
        <taxon>Basidiomycota</taxon>
        <taxon>Agaricomycotina</taxon>
        <taxon>Agaricomycetes</taxon>
        <taxon>Polyporales</taxon>
        <taxon>Sparassidaceae</taxon>
        <taxon>Sparassis</taxon>
    </lineage>
</organism>
<dbReference type="EMBL" id="BFAD01000003">
    <property type="protein sequence ID" value="GBE80844.1"/>
    <property type="molecule type" value="Genomic_DNA"/>
</dbReference>
<dbReference type="OrthoDB" id="3257981at2759"/>
<dbReference type="RefSeq" id="XP_027611757.1">
    <property type="nucleotide sequence ID" value="XM_027755956.1"/>
</dbReference>
<keyword evidence="2" id="KW-1185">Reference proteome</keyword>
<evidence type="ECO:0000313" key="1">
    <source>
        <dbReference type="EMBL" id="GBE80844.1"/>
    </source>
</evidence>
<protein>
    <submittedName>
        <fullName evidence="1">Glucan endo-1,3-alpha-glucosidase agn1</fullName>
    </submittedName>
</protein>